<name>A0A9N9YZY5_9HYPO</name>
<dbReference type="Proteomes" id="UP000775872">
    <property type="component" value="Unassembled WGS sequence"/>
</dbReference>
<dbReference type="InterPro" id="IPR011051">
    <property type="entry name" value="RmlC_Cupin_sf"/>
</dbReference>
<dbReference type="Pfam" id="PF06249">
    <property type="entry name" value="EutQ"/>
    <property type="match status" value="1"/>
</dbReference>
<reference evidence="1 2" key="2">
    <citation type="submission" date="2021-10" db="EMBL/GenBank/DDBJ databases">
        <authorList>
            <person name="Piombo E."/>
        </authorList>
    </citation>
    <scope>NUCLEOTIDE SEQUENCE [LARGE SCALE GENOMIC DNA]</scope>
</reference>
<comment type="caution">
    <text evidence="1">The sequence shown here is derived from an EMBL/GenBank/DDBJ whole genome shotgun (WGS) entry which is preliminary data.</text>
</comment>
<evidence type="ECO:0000313" key="1">
    <source>
        <dbReference type="EMBL" id="CAH0046533.1"/>
    </source>
</evidence>
<organism evidence="1 2">
    <name type="scientific">Clonostachys solani</name>
    <dbReference type="NCBI Taxonomy" id="160281"/>
    <lineage>
        <taxon>Eukaryota</taxon>
        <taxon>Fungi</taxon>
        <taxon>Dikarya</taxon>
        <taxon>Ascomycota</taxon>
        <taxon>Pezizomycotina</taxon>
        <taxon>Sordariomycetes</taxon>
        <taxon>Hypocreomycetidae</taxon>
        <taxon>Hypocreales</taxon>
        <taxon>Bionectriaceae</taxon>
        <taxon>Clonostachys</taxon>
    </lineage>
</organism>
<protein>
    <submittedName>
        <fullName evidence="1">Uncharacterized protein</fullName>
    </submittedName>
</protein>
<dbReference type="InterPro" id="IPR010424">
    <property type="entry name" value="EutQ"/>
</dbReference>
<keyword evidence="2" id="KW-1185">Reference proteome</keyword>
<reference evidence="2" key="1">
    <citation type="submission" date="2019-06" db="EMBL/GenBank/DDBJ databases">
        <authorList>
            <person name="Broberg M."/>
        </authorList>
    </citation>
    <scope>NUCLEOTIDE SEQUENCE [LARGE SCALE GENOMIC DNA]</scope>
</reference>
<dbReference type="SUPFAM" id="SSF51182">
    <property type="entry name" value="RmlC-like cupins"/>
    <property type="match status" value="1"/>
</dbReference>
<dbReference type="InterPro" id="IPR014710">
    <property type="entry name" value="RmlC-like_jellyroll"/>
</dbReference>
<dbReference type="AlphaFoldDB" id="A0A9N9YZY5"/>
<gene>
    <name evidence="1" type="ORF">CSOL1703_00012766</name>
</gene>
<accession>A0A9N9YZY5</accession>
<dbReference type="EMBL" id="CABFOC020000015">
    <property type="protein sequence ID" value="CAH0046533.1"/>
    <property type="molecule type" value="Genomic_DNA"/>
</dbReference>
<evidence type="ECO:0000313" key="2">
    <source>
        <dbReference type="Proteomes" id="UP000775872"/>
    </source>
</evidence>
<dbReference type="Gene3D" id="2.60.120.10">
    <property type="entry name" value="Jelly Rolls"/>
    <property type="match status" value="1"/>
</dbReference>
<dbReference type="OrthoDB" id="4985585at2759"/>
<proteinExistence type="predicted"/>
<sequence length="93" mass="10128">MCSLGNAVSNYKTNAENLLNKGQSLKDFVHRFDEVNIMLEGEATTTGSQGKIATGKPGNVIFFPKGKSFTLDNPDYIMAFIVNQRPSLDASNV</sequence>